<evidence type="ECO:0000313" key="2">
    <source>
        <dbReference type="EMBL" id="SBS26219.1"/>
    </source>
</evidence>
<dbReference type="RefSeq" id="WP_067012395.1">
    <property type="nucleotide sequence ID" value="NZ_FLOB01000001.1"/>
</dbReference>
<dbReference type="AlphaFoldDB" id="A0A1A8T434"/>
<dbReference type="Pfam" id="PF07791">
    <property type="entry name" value="Imm11"/>
    <property type="match status" value="1"/>
</dbReference>
<dbReference type="OrthoDB" id="6398497at2"/>
<dbReference type="EMBL" id="FLOB01000001">
    <property type="protein sequence ID" value="SBS26219.1"/>
    <property type="molecule type" value="Genomic_DNA"/>
</dbReference>
<organism evidence="2 3">
    <name type="scientific">Marinomonas spartinae</name>
    <dbReference type="NCBI Taxonomy" id="1792290"/>
    <lineage>
        <taxon>Bacteria</taxon>
        <taxon>Pseudomonadati</taxon>
        <taxon>Pseudomonadota</taxon>
        <taxon>Gammaproteobacteria</taxon>
        <taxon>Oceanospirillales</taxon>
        <taxon>Oceanospirillaceae</taxon>
        <taxon>Marinomonas</taxon>
    </lineage>
</organism>
<proteinExistence type="predicted"/>
<sequence>MSNFNKVFRFYINPDLYFYLNETEFEQTLQLTEGQVLLFDGHSMKDNWRTLGVKWLIHKDNENKGLEIPDIAGLGATSFVLSEKAKNILEPHLGKNVEYLECDLQGDIWYALNLVGFEDVLDKDLTQWNYNERGKVDRVKKFNRLVIDKKKIQNPTIFRAKEIGLRYMTTDAENSLYDLVKKHQLTGLDFREIETS</sequence>
<feature type="domain" description="Immunity MXAN-0049 protein" evidence="1">
    <location>
        <begin position="63"/>
        <end position="194"/>
    </location>
</feature>
<name>A0A1A8T434_9GAMM</name>
<dbReference type="STRING" id="1792290.MSP8886_00537"/>
<accession>A0A1A8T434</accession>
<dbReference type="Proteomes" id="UP000092544">
    <property type="component" value="Unassembled WGS sequence"/>
</dbReference>
<dbReference type="InterPro" id="IPR012433">
    <property type="entry name" value="Imm11"/>
</dbReference>
<keyword evidence="3" id="KW-1185">Reference proteome</keyword>
<evidence type="ECO:0000313" key="3">
    <source>
        <dbReference type="Proteomes" id="UP000092544"/>
    </source>
</evidence>
<reference evidence="2 3" key="1">
    <citation type="submission" date="2016-06" db="EMBL/GenBank/DDBJ databases">
        <authorList>
            <person name="Kjaerup R.B."/>
            <person name="Dalgaard T.S."/>
            <person name="Juul-Madsen H.R."/>
        </authorList>
    </citation>
    <scope>NUCLEOTIDE SEQUENCE [LARGE SCALE GENOMIC DNA]</scope>
    <source>
        <strain evidence="2 3">CECT 8886</strain>
    </source>
</reference>
<evidence type="ECO:0000259" key="1">
    <source>
        <dbReference type="Pfam" id="PF07791"/>
    </source>
</evidence>
<gene>
    <name evidence="2" type="ORF">MSP8886_00537</name>
</gene>
<protein>
    <recommendedName>
        <fullName evidence="1">Immunity MXAN-0049 protein domain-containing protein</fullName>
    </recommendedName>
</protein>